<dbReference type="InterPro" id="IPR001611">
    <property type="entry name" value="Leu-rich_rpt"/>
</dbReference>
<evidence type="ECO:0000313" key="5">
    <source>
        <dbReference type="EMBL" id="OTF73949.1"/>
    </source>
</evidence>
<protein>
    <submittedName>
        <fullName evidence="5">Leucine rich repeat containing protein</fullName>
    </submittedName>
</protein>
<accession>A0A1Y3AZI9</accession>
<evidence type="ECO:0000313" key="6">
    <source>
        <dbReference type="Proteomes" id="UP000194236"/>
    </source>
</evidence>
<dbReference type="InterPro" id="IPR003591">
    <property type="entry name" value="Leu-rich_rpt_typical-subtyp"/>
</dbReference>
<keyword evidence="2 4" id="KW-0732">Signal</keyword>
<dbReference type="PANTHER" id="PTHR24369:SF210">
    <property type="entry name" value="CHAOPTIN-RELATED"/>
    <property type="match status" value="1"/>
</dbReference>
<gene>
    <name evidence="5" type="ORF">BLA29_004078</name>
</gene>
<dbReference type="InterPro" id="IPR032675">
    <property type="entry name" value="LRR_dom_sf"/>
</dbReference>
<dbReference type="PROSITE" id="PS51450">
    <property type="entry name" value="LRR"/>
    <property type="match status" value="2"/>
</dbReference>
<evidence type="ECO:0000256" key="4">
    <source>
        <dbReference type="SAM" id="SignalP"/>
    </source>
</evidence>
<evidence type="ECO:0000256" key="2">
    <source>
        <dbReference type="ARBA" id="ARBA00022729"/>
    </source>
</evidence>
<keyword evidence="1" id="KW-0433">Leucine-rich repeat</keyword>
<organism evidence="5 6">
    <name type="scientific">Euroglyphus maynei</name>
    <name type="common">Mayne's house dust mite</name>
    <dbReference type="NCBI Taxonomy" id="6958"/>
    <lineage>
        <taxon>Eukaryota</taxon>
        <taxon>Metazoa</taxon>
        <taxon>Ecdysozoa</taxon>
        <taxon>Arthropoda</taxon>
        <taxon>Chelicerata</taxon>
        <taxon>Arachnida</taxon>
        <taxon>Acari</taxon>
        <taxon>Acariformes</taxon>
        <taxon>Sarcoptiformes</taxon>
        <taxon>Astigmata</taxon>
        <taxon>Psoroptidia</taxon>
        <taxon>Analgoidea</taxon>
        <taxon>Pyroglyphidae</taxon>
        <taxon>Pyroglyphinae</taxon>
        <taxon>Euroglyphus</taxon>
    </lineage>
</organism>
<dbReference type="GO" id="GO:0005886">
    <property type="term" value="C:plasma membrane"/>
    <property type="evidence" value="ECO:0007669"/>
    <property type="project" value="TreeGrafter"/>
</dbReference>
<dbReference type="InterPro" id="IPR026906">
    <property type="entry name" value="LRR_5"/>
</dbReference>
<dbReference type="Pfam" id="PF13855">
    <property type="entry name" value="LRR_8"/>
    <property type="match status" value="2"/>
</dbReference>
<reference evidence="5 6" key="1">
    <citation type="submission" date="2017-03" db="EMBL/GenBank/DDBJ databases">
        <title>Genome Survey of Euroglyphus maynei.</title>
        <authorList>
            <person name="Arlian L.G."/>
            <person name="Morgan M.S."/>
            <person name="Rider S.D."/>
        </authorList>
    </citation>
    <scope>NUCLEOTIDE SEQUENCE [LARGE SCALE GENOMIC DNA]</scope>
    <source>
        <strain evidence="5">Arlian Lab</strain>
        <tissue evidence="5">Whole body</tissue>
    </source>
</reference>
<comment type="caution">
    <text evidence="5">The sequence shown here is derived from an EMBL/GenBank/DDBJ whole genome shotgun (WGS) entry which is preliminary data.</text>
</comment>
<keyword evidence="3" id="KW-0677">Repeat</keyword>
<dbReference type="EMBL" id="MUJZ01049328">
    <property type="protein sequence ID" value="OTF73949.1"/>
    <property type="molecule type" value="Genomic_DNA"/>
</dbReference>
<dbReference type="OrthoDB" id="2013775at2759"/>
<dbReference type="SMART" id="SM00369">
    <property type="entry name" value="LRR_TYP"/>
    <property type="match status" value="3"/>
</dbReference>
<dbReference type="Gene3D" id="3.80.10.10">
    <property type="entry name" value="Ribonuclease Inhibitor"/>
    <property type="match status" value="1"/>
</dbReference>
<evidence type="ECO:0000256" key="3">
    <source>
        <dbReference type="ARBA" id="ARBA00022737"/>
    </source>
</evidence>
<dbReference type="Pfam" id="PF13306">
    <property type="entry name" value="LRR_5"/>
    <property type="match status" value="1"/>
</dbReference>
<name>A0A1Y3AZI9_EURMA</name>
<feature type="signal peptide" evidence="4">
    <location>
        <begin position="1"/>
        <end position="21"/>
    </location>
</feature>
<proteinExistence type="predicted"/>
<dbReference type="InterPro" id="IPR050541">
    <property type="entry name" value="LRR_TM_domain-containing"/>
</dbReference>
<evidence type="ECO:0000256" key="1">
    <source>
        <dbReference type="ARBA" id="ARBA00022614"/>
    </source>
</evidence>
<dbReference type="SUPFAM" id="SSF52058">
    <property type="entry name" value="L domain-like"/>
    <property type="match status" value="1"/>
</dbReference>
<dbReference type="Proteomes" id="UP000194236">
    <property type="component" value="Unassembled WGS sequence"/>
</dbReference>
<dbReference type="PANTHER" id="PTHR24369">
    <property type="entry name" value="ANTIGEN BSP, PUTATIVE-RELATED"/>
    <property type="match status" value="1"/>
</dbReference>
<feature type="chain" id="PRO_5013028464" evidence="4">
    <location>
        <begin position="22"/>
        <end position="428"/>
    </location>
</feature>
<dbReference type="AlphaFoldDB" id="A0A1Y3AZI9"/>
<keyword evidence="6" id="KW-1185">Reference proteome</keyword>
<sequence length="428" mass="49061">MKFCLLSKILLLLLFAKIIDAKQQSLKPLINNVGTEDQDIIQTPDTTANDEEALVAEDSAAVAAVSHLIDRHVFHYQEWSSNLNYTKLLKNCSYIDNDLFCDCDLLSRTFICYNVQSVDQIRRSFDHLLNATRSIYWNRLEIHCVEPYSNDDPSTGDSSTTKQSTIPPNKSFHISYELFTDGPRFESILFVGDCSKPRHYDNLIAVDRDVQQIIMHRNMLRMSTSCSLFQPKFERLNELILKDCLVAGDMISSTFSTRCLGHYGTRNEPMQLSKLIISSCNISLIESGAFFNFAELELIDLSRNQITHLSRQAFSPHLYRLRTLKLDHNKLTSLNGEFFEKLPELREVLLSENRLTTLPFLPSAGPGVAQVLQLGENPWDCRCRLTWILEEPMDSVRLISDEPRCETPINFQNQTLFKGLQLVKQTFC</sequence>